<evidence type="ECO:0000313" key="1">
    <source>
        <dbReference type="EMBL" id="MFK2901221.1"/>
    </source>
</evidence>
<keyword evidence="2" id="KW-1185">Reference proteome</keyword>
<organism evidence="1 2">
    <name type="scientific">Dyella jejuensis</name>
    <dbReference type="NCBI Taxonomy" id="1432009"/>
    <lineage>
        <taxon>Bacteria</taxon>
        <taxon>Pseudomonadati</taxon>
        <taxon>Pseudomonadota</taxon>
        <taxon>Gammaproteobacteria</taxon>
        <taxon>Lysobacterales</taxon>
        <taxon>Rhodanobacteraceae</taxon>
        <taxon>Dyella</taxon>
    </lineage>
</organism>
<dbReference type="EMBL" id="JADIKJ010000014">
    <property type="protein sequence ID" value="MFK2901221.1"/>
    <property type="molecule type" value="Genomic_DNA"/>
</dbReference>
<gene>
    <name evidence="1" type="ORF">ISP15_12810</name>
</gene>
<dbReference type="RefSeq" id="WP_404547919.1">
    <property type="nucleotide sequence ID" value="NZ_JADIKJ010000014.1"/>
</dbReference>
<comment type="caution">
    <text evidence="1">The sequence shown here is derived from an EMBL/GenBank/DDBJ whole genome shotgun (WGS) entry which is preliminary data.</text>
</comment>
<reference evidence="1 2" key="1">
    <citation type="submission" date="2020-10" db="EMBL/GenBank/DDBJ databases">
        <title>Phylogeny of dyella-like bacteria.</title>
        <authorList>
            <person name="Fu J."/>
        </authorList>
    </citation>
    <scope>NUCLEOTIDE SEQUENCE [LARGE SCALE GENOMIC DNA]</scope>
    <source>
        <strain evidence="1 2">JP1</strain>
    </source>
</reference>
<name>A0ABW8JLZ2_9GAMM</name>
<evidence type="ECO:0000313" key="2">
    <source>
        <dbReference type="Proteomes" id="UP001620461"/>
    </source>
</evidence>
<protein>
    <submittedName>
        <fullName evidence="1">Uncharacterized protein</fullName>
    </submittedName>
</protein>
<proteinExistence type="predicted"/>
<accession>A0ABW8JLZ2</accession>
<sequence length="144" mass="16298">MARKATKAQNIEERPTHYRVRISRKDVNGNVQKLRETFYWGEGKTKLQALAKAEAFARSEVASLLVDGKIRRDVETNYTLRDLIIRYQEEGLPLLKNGGWSTSSHLNVILSTVEKDGKVVEYFGALLSKKAEKCIVAPICPPYC</sequence>
<dbReference type="Proteomes" id="UP001620461">
    <property type="component" value="Unassembled WGS sequence"/>
</dbReference>